<gene>
    <name evidence="1" type="ORF">NEZAVI_LOCUS8568</name>
</gene>
<evidence type="ECO:0000313" key="1">
    <source>
        <dbReference type="EMBL" id="CAH1399029.1"/>
    </source>
</evidence>
<dbReference type="EMBL" id="OV725080">
    <property type="protein sequence ID" value="CAH1399029.1"/>
    <property type="molecule type" value="Genomic_DNA"/>
</dbReference>
<dbReference type="AlphaFoldDB" id="A0A9P0HBL3"/>
<keyword evidence="2" id="KW-1185">Reference proteome</keyword>
<protein>
    <submittedName>
        <fullName evidence="1">Uncharacterized protein</fullName>
    </submittedName>
</protein>
<evidence type="ECO:0000313" key="2">
    <source>
        <dbReference type="Proteomes" id="UP001152798"/>
    </source>
</evidence>
<organism evidence="1 2">
    <name type="scientific">Nezara viridula</name>
    <name type="common">Southern green stink bug</name>
    <name type="synonym">Cimex viridulus</name>
    <dbReference type="NCBI Taxonomy" id="85310"/>
    <lineage>
        <taxon>Eukaryota</taxon>
        <taxon>Metazoa</taxon>
        <taxon>Ecdysozoa</taxon>
        <taxon>Arthropoda</taxon>
        <taxon>Hexapoda</taxon>
        <taxon>Insecta</taxon>
        <taxon>Pterygota</taxon>
        <taxon>Neoptera</taxon>
        <taxon>Paraneoptera</taxon>
        <taxon>Hemiptera</taxon>
        <taxon>Heteroptera</taxon>
        <taxon>Panheteroptera</taxon>
        <taxon>Pentatomomorpha</taxon>
        <taxon>Pentatomoidea</taxon>
        <taxon>Pentatomidae</taxon>
        <taxon>Pentatominae</taxon>
        <taxon>Nezara</taxon>
    </lineage>
</organism>
<reference evidence="1" key="1">
    <citation type="submission" date="2022-01" db="EMBL/GenBank/DDBJ databases">
        <authorList>
            <person name="King R."/>
        </authorList>
    </citation>
    <scope>NUCLEOTIDE SEQUENCE</scope>
</reference>
<name>A0A9P0HBL3_NEZVI</name>
<dbReference type="Proteomes" id="UP001152798">
    <property type="component" value="Chromosome 4"/>
</dbReference>
<accession>A0A9P0HBL3</accession>
<sequence length="55" mass="6486">MRWNICGSTCVDFGRFLVLHLLPKGFPFLYATKDEDFYLSCVAVRPWQEKILTMK</sequence>
<proteinExistence type="predicted"/>